<dbReference type="STRING" id="166486.ERS852572_01053"/>
<gene>
    <name evidence="2" type="ORF">ERS852572_01053</name>
</gene>
<dbReference type="Proteomes" id="UP000095350">
    <property type="component" value="Unassembled WGS sequence"/>
</dbReference>
<reference evidence="2 3" key="1">
    <citation type="submission" date="2015-09" db="EMBL/GenBank/DDBJ databases">
        <authorList>
            <consortium name="Pathogen Informatics"/>
        </authorList>
    </citation>
    <scope>NUCLEOTIDE SEQUENCE [LARGE SCALE GENOMIC DNA]</scope>
    <source>
        <strain evidence="2 3">2789STDY5834960</strain>
    </source>
</reference>
<keyword evidence="1" id="KW-1133">Transmembrane helix</keyword>
<proteinExistence type="predicted"/>
<dbReference type="PaxDb" id="166486-ERS852572_01053"/>
<dbReference type="RefSeq" id="WP_055193644.1">
    <property type="nucleotide sequence ID" value="NZ_CABIYH010000007.1"/>
</dbReference>
<keyword evidence="1" id="KW-0472">Membrane</keyword>
<dbReference type="OrthoDB" id="2068100at2"/>
<name>A0A173SND8_9FIRM</name>
<feature type="transmembrane region" description="Helical" evidence="1">
    <location>
        <begin position="39"/>
        <end position="60"/>
    </location>
</feature>
<protein>
    <submittedName>
        <fullName evidence="2">Uncharacterized protein</fullName>
    </submittedName>
</protein>
<feature type="transmembrane region" description="Helical" evidence="1">
    <location>
        <begin position="67"/>
        <end position="88"/>
    </location>
</feature>
<sequence length="128" mass="13961">MSEPENYVKKEEPRVSIKQRRKKSIGGTLGTLFAENQSMLMLFAAIVAALAVILTGIIALHMPVVPVCLIVLLETGIACCLHDVPIWLHAIAMIVQIIAGVLTGATVFMVLCVVEYLVGILCLRYVRD</sequence>
<keyword evidence="1" id="KW-0812">Transmembrane</keyword>
<dbReference type="AlphaFoldDB" id="A0A173SND8"/>
<dbReference type="EMBL" id="CYXZ01000007">
    <property type="protein sequence ID" value="CUM91145.1"/>
    <property type="molecule type" value="Genomic_DNA"/>
</dbReference>
<evidence type="ECO:0000313" key="2">
    <source>
        <dbReference type="EMBL" id="CUM91145.1"/>
    </source>
</evidence>
<feature type="transmembrane region" description="Helical" evidence="1">
    <location>
        <begin position="94"/>
        <end position="123"/>
    </location>
</feature>
<evidence type="ECO:0000313" key="3">
    <source>
        <dbReference type="Proteomes" id="UP000095350"/>
    </source>
</evidence>
<evidence type="ECO:0000256" key="1">
    <source>
        <dbReference type="SAM" id="Phobius"/>
    </source>
</evidence>
<accession>A0A173SND8</accession>
<organism evidence="2 3">
    <name type="scientific">Roseburia intestinalis</name>
    <dbReference type="NCBI Taxonomy" id="166486"/>
    <lineage>
        <taxon>Bacteria</taxon>
        <taxon>Bacillati</taxon>
        <taxon>Bacillota</taxon>
        <taxon>Clostridia</taxon>
        <taxon>Lachnospirales</taxon>
        <taxon>Lachnospiraceae</taxon>
        <taxon>Roseburia</taxon>
    </lineage>
</organism>